<dbReference type="SUPFAM" id="SSF55811">
    <property type="entry name" value="Nudix"/>
    <property type="match status" value="1"/>
</dbReference>
<accession>A0ABQ5N7K7</accession>
<dbReference type="InterPro" id="IPR000086">
    <property type="entry name" value="NUDIX_hydrolase_dom"/>
</dbReference>
<evidence type="ECO:0000259" key="5">
    <source>
        <dbReference type="PROSITE" id="PS51462"/>
    </source>
</evidence>
<dbReference type="PANTHER" id="PTHR43046:SF12">
    <property type="entry name" value="GDP-MANNOSE MANNOSYL HYDROLASE"/>
    <property type="match status" value="1"/>
</dbReference>
<dbReference type="PRINTS" id="PR00502">
    <property type="entry name" value="NUDIXFAMILY"/>
</dbReference>
<dbReference type="RefSeq" id="WP_264850491.1">
    <property type="nucleotide sequence ID" value="NZ_BRXR01000001.1"/>
</dbReference>
<dbReference type="Proteomes" id="UP001208567">
    <property type="component" value="Unassembled WGS sequence"/>
</dbReference>
<evidence type="ECO:0000313" key="6">
    <source>
        <dbReference type="EMBL" id="GLC31214.1"/>
    </source>
</evidence>
<reference evidence="6 7" key="1">
    <citation type="journal article" date="2024" name="Int. J. Syst. Evol. Microbiol.">
        <title>Clostridium omnivorum sp. nov., isolated from anoxic soil under the treatment of reductive soil disinfestation.</title>
        <authorList>
            <person name="Ueki A."/>
            <person name="Tonouchi A."/>
            <person name="Kaku N."/>
            <person name="Honma S."/>
            <person name="Ueki K."/>
        </authorList>
    </citation>
    <scope>NUCLEOTIDE SEQUENCE [LARGE SCALE GENOMIC DNA]</scope>
    <source>
        <strain evidence="6 7">E14</strain>
    </source>
</reference>
<comment type="caution">
    <text evidence="6">The sequence shown here is derived from an EMBL/GenBank/DDBJ whole genome shotgun (WGS) entry which is preliminary data.</text>
</comment>
<dbReference type="PROSITE" id="PS51462">
    <property type="entry name" value="NUDIX"/>
    <property type="match status" value="1"/>
</dbReference>
<dbReference type="InterPro" id="IPR020084">
    <property type="entry name" value="NUDIX_hydrolase_CS"/>
</dbReference>
<dbReference type="PANTHER" id="PTHR43046">
    <property type="entry name" value="GDP-MANNOSE MANNOSYL HYDROLASE"/>
    <property type="match status" value="1"/>
</dbReference>
<protein>
    <submittedName>
        <fullName evidence="6">NUDIX hydrolase</fullName>
    </submittedName>
</protein>
<dbReference type="GO" id="GO:0016787">
    <property type="term" value="F:hydrolase activity"/>
    <property type="evidence" value="ECO:0007669"/>
    <property type="project" value="UniProtKB-KW"/>
</dbReference>
<keyword evidence="2 4" id="KW-0378">Hydrolase</keyword>
<evidence type="ECO:0000313" key="7">
    <source>
        <dbReference type="Proteomes" id="UP001208567"/>
    </source>
</evidence>
<evidence type="ECO:0000256" key="1">
    <source>
        <dbReference type="ARBA" id="ARBA00001946"/>
    </source>
</evidence>
<gene>
    <name evidence="6" type="ORF">bsdE14_26240</name>
</gene>
<evidence type="ECO:0000256" key="2">
    <source>
        <dbReference type="ARBA" id="ARBA00022801"/>
    </source>
</evidence>
<keyword evidence="3" id="KW-0460">Magnesium</keyword>
<comment type="cofactor">
    <cofactor evidence="1">
        <name>Mg(2+)</name>
        <dbReference type="ChEBI" id="CHEBI:18420"/>
    </cofactor>
</comment>
<dbReference type="PROSITE" id="PS00893">
    <property type="entry name" value="NUDIX_BOX"/>
    <property type="match status" value="1"/>
</dbReference>
<evidence type="ECO:0000256" key="4">
    <source>
        <dbReference type="RuleBase" id="RU003476"/>
    </source>
</evidence>
<dbReference type="InterPro" id="IPR020476">
    <property type="entry name" value="Nudix_hydrolase"/>
</dbReference>
<dbReference type="Pfam" id="PF00293">
    <property type="entry name" value="NUDIX"/>
    <property type="match status" value="1"/>
</dbReference>
<dbReference type="Gene3D" id="3.90.79.10">
    <property type="entry name" value="Nucleoside Triphosphate Pyrophosphohydrolase"/>
    <property type="match status" value="1"/>
</dbReference>
<name>A0ABQ5N7K7_9CLOT</name>
<comment type="similarity">
    <text evidence="4">Belongs to the Nudix hydrolase family.</text>
</comment>
<organism evidence="6 7">
    <name type="scientific">Clostridium omnivorum</name>
    <dbReference type="NCBI Taxonomy" id="1604902"/>
    <lineage>
        <taxon>Bacteria</taxon>
        <taxon>Bacillati</taxon>
        <taxon>Bacillota</taxon>
        <taxon>Clostridia</taxon>
        <taxon>Eubacteriales</taxon>
        <taxon>Clostridiaceae</taxon>
        <taxon>Clostridium</taxon>
    </lineage>
</organism>
<dbReference type="CDD" id="cd02883">
    <property type="entry name" value="NUDIX_Hydrolase"/>
    <property type="match status" value="1"/>
</dbReference>
<dbReference type="InterPro" id="IPR015797">
    <property type="entry name" value="NUDIX_hydrolase-like_dom_sf"/>
</dbReference>
<evidence type="ECO:0000256" key="3">
    <source>
        <dbReference type="ARBA" id="ARBA00022842"/>
    </source>
</evidence>
<sequence>MNFPTHIVSVGGLVENDDGKILMVKDPVRGWEIPGGQVEVGETITDAFRREVKEETGIDIEVGNLISVSSNIGIGIQYDGISPIHTIVTFGLNAKAISGELTTSEETIEVRWVDRNQVIDLIDADFTKDRTRYMLNFDGRITYFIFSRNPYVVHGVQYI</sequence>
<feature type="domain" description="Nudix hydrolase" evidence="5">
    <location>
        <begin position="5"/>
        <end position="136"/>
    </location>
</feature>
<dbReference type="EMBL" id="BRXR01000001">
    <property type="protein sequence ID" value="GLC31214.1"/>
    <property type="molecule type" value="Genomic_DNA"/>
</dbReference>
<proteinExistence type="inferred from homology"/>
<keyword evidence="7" id="KW-1185">Reference proteome</keyword>